<dbReference type="AlphaFoldDB" id="A0A0E0BBK4"/>
<reference evidence="2" key="2">
    <citation type="submission" date="2018-05" db="EMBL/GenBank/DDBJ databases">
        <title>OgluRS3 (Oryza glumaepatula Reference Sequence Version 3).</title>
        <authorList>
            <person name="Zhang J."/>
            <person name="Kudrna D."/>
            <person name="Lee S."/>
            <person name="Talag J."/>
            <person name="Welchert J."/>
            <person name="Wing R.A."/>
        </authorList>
    </citation>
    <scope>NUCLEOTIDE SEQUENCE [LARGE SCALE GENOMIC DNA]</scope>
</reference>
<evidence type="ECO:0000313" key="2">
    <source>
        <dbReference type="EnsemblPlants" id="OGLUM10G12700.1"/>
    </source>
</evidence>
<dbReference type="Proteomes" id="UP000026961">
    <property type="component" value="Chromosome 10"/>
</dbReference>
<organism evidence="2">
    <name type="scientific">Oryza glumipatula</name>
    <dbReference type="NCBI Taxonomy" id="40148"/>
    <lineage>
        <taxon>Eukaryota</taxon>
        <taxon>Viridiplantae</taxon>
        <taxon>Streptophyta</taxon>
        <taxon>Embryophyta</taxon>
        <taxon>Tracheophyta</taxon>
        <taxon>Spermatophyta</taxon>
        <taxon>Magnoliopsida</taxon>
        <taxon>Liliopsida</taxon>
        <taxon>Poales</taxon>
        <taxon>Poaceae</taxon>
        <taxon>BOP clade</taxon>
        <taxon>Oryzoideae</taxon>
        <taxon>Oryzeae</taxon>
        <taxon>Oryzinae</taxon>
        <taxon>Oryza</taxon>
    </lineage>
</organism>
<sequence>MEREEAGLPAPPRPAPPGSALGRGPVCPGPRHALKEEGIEVAIDWPQEHFVFPEERTRATLASAEHLRKAGPACLEIDEVTIGASLSTARHRPKGRRRRPLEPLSRKINLFHPDSQASAAPRAATVNGIRLLTANLEPALRLPPSRLDAAPRAAAAVEKAFCPDSQAILPYAAAKDTTSTQSRYLLAKDTPATLRPPLSEGTPPSTPEHLSSRT</sequence>
<proteinExistence type="predicted"/>
<reference evidence="2" key="1">
    <citation type="submission" date="2015-04" db="UniProtKB">
        <authorList>
            <consortium name="EnsemblPlants"/>
        </authorList>
    </citation>
    <scope>IDENTIFICATION</scope>
</reference>
<feature type="region of interest" description="Disordered" evidence="1">
    <location>
        <begin position="1"/>
        <end position="32"/>
    </location>
</feature>
<evidence type="ECO:0000313" key="3">
    <source>
        <dbReference type="Proteomes" id="UP000026961"/>
    </source>
</evidence>
<evidence type="ECO:0000256" key="1">
    <source>
        <dbReference type="SAM" id="MobiDB-lite"/>
    </source>
</evidence>
<name>A0A0E0BBK4_9ORYZ</name>
<dbReference type="EnsemblPlants" id="OGLUM10G12700.1">
    <property type="protein sequence ID" value="OGLUM10G12700.1"/>
    <property type="gene ID" value="OGLUM10G12700"/>
</dbReference>
<feature type="region of interest" description="Disordered" evidence="1">
    <location>
        <begin position="188"/>
        <end position="214"/>
    </location>
</feature>
<protein>
    <submittedName>
        <fullName evidence="2">Uncharacterized protein</fullName>
    </submittedName>
</protein>
<dbReference type="HOGENOM" id="CLU_1290749_0_0_1"/>
<accession>A0A0E0BBK4</accession>
<dbReference type="Gramene" id="OGLUM10G12700.1">
    <property type="protein sequence ID" value="OGLUM10G12700.1"/>
    <property type="gene ID" value="OGLUM10G12700"/>
</dbReference>
<keyword evidence="3" id="KW-1185">Reference proteome</keyword>